<gene>
    <name evidence="2" type="ORF">N5J77_28885</name>
</gene>
<comment type="caution">
    <text evidence="2">The sequence shown here is derived from an EMBL/GenBank/DDBJ whole genome shotgun (WGS) entry which is preliminary data.</text>
</comment>
<dbReference type="AlphaFoldDB" id="A0AA43BD71"/>
<proteinExistence type="predicted"/>
<reference evidence="2" key="1">
    <citation type="submission" date="2022-09" db="EMBL/GenBank/DDBJ databases">
        <title>Intensive care unit water sources are persistently colonized with multi-drug resistant bacteria and are the site of extensive horizontal gene transfer of antibiotic resistance genes.</title>
        <authorList>
            <person name="Diorio-Toth L."/>
        </authorList>
    </citation>
    <scope>NUCLEOTIDE SEQUENCE</scope>
    <source>
        <strain evidence="2">GD03659</strain>
    </source>
</reference>
<dbReference type="EMBL" id="JAOCKX010000089">
    <property type="protein sequence ID" value="MDH2135148.1"/>
    <property type="molecule type" value="Genomic_DNA"/>
</dbReference>
<feature type="region of interest" description="Disordered" evidence="1">
    <location>
        <begin position="1"/>
        <end position="117"/>
    </location>
</feature>
<feature type="non-terminal residue" evidence="2">
    <location>
        <position position="142"/>
    </location>
</feature>
<sequence>MPTAQPQAAKPKPKVRKPAPRRPAPTARPVRREPPKPAQPPAAHQGHDMQSMDHSNMPGMSEDPSKTMGDDAMPGMDMENEHAGHDMSAMPTMQPTGTALPAGSAPAPRPPMDHYADRQFPPAEMALARRKMMAEEGGQTLS</sequence>
<name>A0AA43BD71_SPHYA</name>
<dbReference type="Proteomes" id="UP001162318">
    <property type="component" value="Unassembled WGS sequence"/>
</dbReference>
<evidence type="ECO:0000256" key="1">
    <source>
        <dbReference type="SAM" id="MobiDB-lite"/>
    </source>
</evidence>
<organism evidence="2 3">
    <name type="scientific">Sphingobium yanoikuyae</name>
    <name type="common">Sphingomonas yanoikuyae</name>
    <dbReference type="NCBI Taxonomy" id="13690"/>
    <lineage>
        <taxon>Bacteria</taxon>
        <taxon>Pseudomonadati</taxon>
        <taxon>Pseudomonadota</taxon>
        <taxon>Alphaproteobacteria</taxon>
        <taxon>Sphingomonadales</taxon>
        <taxon>Sphingomonadaceae</taxon>
        <taxon>Sphingobium</taxon>
    </lineage>
</organism>
<accession>A0AA43BD71</accession>
<evidence type="ECO:0000313" key="3">
    <source>
        <dbReference type="Proteomes" id="UP001162318"/>
    </source>
</evidence>
<protein>
    <submittedName>
        <fullName evidence="2">Copper resistance protein B</fullName>
    </submittedName>
</protein>
<evidence type="ECO:0000313" key="2">
    <source>
        <dbReference type="EMBL" id="MDH2135148.1"/>
    </source>
</evidence>
<feature type="compositionally biased region" description="Low complexity" evidence="1">
    <location>
        <begin position="1"/>
        <end position="10"/>
    </location>
</feature>
<feature type="compositionally biased region" description="Basic residues" evidence="1">
    <location>
        <begin position="11"/>
        <end position="20"/>
    </location>
</feature>